<name>A0A409VZB0_9AGAR</name>
<dbReference type="Gene3D" id="6.10.140.1740">
    <property type="match status" value="1"/>
</dbReference>
<comment type="similarity">
    <text evidence="2 13">Belongs to the ING family.</text>
</comment>
<feature type="compositionally biased region" description="Low complexity" evidence="14">
    <location>
        <begin position="64"/>
        <end position="85"/>
    </location>
</feature>
<feature type="region of interest" description="Disordered" evidence="14">
    <location>
        <begin position="199"/>
        <end position="282"/>
    </location>
</feature>
<keyword evidence="4 12" id="KW-0863">Zinc-finger</keyword>
<comment type="subcellular location">
    <subcellularLocation>
        <location evidence="1 13">Nucleus</location>
    </subcellularLocation>
</comment>
<evidence type="ECO:0000256" key="8">
    <source>
        <dbReference type="ARBA" id="ARBA00023163"/>
    </source>
</evidence>
<evidence type="ECO:0000313" key="17">
    <source>
        <dbReference type="Proteomes" id="UP000284706"/>
    </source>
</evidence>
<keyword evidence="8" id="KW-0804">Transcription</keyword>
<comment type="subunit">
    <text evidence="13">Component of an histone acetyltransferase complex. Interacts with H3K4me3 and to a lesser extent with H3K4me2.</text>
</comment>
<evidence type="ECO:0000256" key="2">
    <source>
        <dbReference type="ARBA" id="ARBA00010210"/>
    </source>
</evidence>
<evidence type="ECO:0000256" key="1">
    <source>
        <dbReference type="ARBA" id="ARBA00004123"/>
    </source>
</evidence>
<evidence type="ECO:0000256" key="12">
    <source>
        <dbReference type="PROSITE-ProRule" id="PRU00146"/>
    </source>
</evidence>
<keyword evidence="5 11" id="KW-0862">Zinc</keyword>
<keyword evidence="3 11" id="KW-0479">Metal-binding</keyword>
<keyword evidence="7" id="KW-0805">Transcription regulation</keyword>
<dbReference type="GO" id="GO:0005634">
    <property type="term" value="C:nucleus"/>
    <property type="evidence" value="ECO:0007669"/>
    <property type="project" value="UniProtKB-SubCell"/>
</dbReference>
<evidence type="ECO:0000256" key="6">
    <source>
        <dbReference type="ARBA" id="ARBA00022853"/>
    </source>
</evidence>
<evidence type="ECO:0000256" key="7">
    <source>
        <dbReference type="ARBA" id="ARBA00023015"/>
    </source>
</evidence>
<dbReference type="Pfam" id="PF12998">
    <property type="entry name" value="ING"/>
    <property type="match status" value="1"/>
</dbReference>
<keyword evidence="17" id="KW-1185">Reference proteome</keyword>
<dbReference type="InterPro" id="IPR013083">
    <property type="entry name" value="Znf_RING/FYVE/PHD"/>
</dbReference>
<keyword evidence="6 13" id="KW-0156">Chromatin regulator</keyword>
<feature type="site" description="Histone H3K4me3 binding" evidence="10">
    <location>
        <position position="302"/>
    </location>
</feature>
<dbReference type="AlphaFoldDB" id="A0A409VZB0"/>
<feature type="binding site" evidence="11">
    <location>
        <position position="329"/>
    </location>
    <ligand>
        <name>Zn(2+)</name>
        <dbReference type="ChEBI" id="CHEBI:29105"/>
        <label>2</label>
    </ligand>
</feature>
<feature type="binding site" evidence="11">
    <location>
        <position position="301"/>
    </location>
    <ligand>
        <name>Zn(2+)</name>
        <dbReference type="ChEBI" id="CHEBI:29105"/>
        <label>2</label>
    </ligand>
</feature>
<accession>A0A409VZB0</accession>
<dbReference type="CDD" id="cd16858">
    <property type="entry name" value="ING_ING3_Yng2p"/>
    <property type="match status" value="1"/>
</dbReference>
<dbReference type="SMART" id="SM01408">
    <property type="entry name" value="ING"/>
    <property type="match status" value="1"/>
</dbReference>
<dbReference type="Proteomes" id="UP000284706">
    <property type="component" value="Unassembled WGS sequence"/>
</dbReference>
<feature type="binding site" evidence="11">
    <location>
        <position position="316"/>
    </location>
    <ligand>
        <name>Zn(2+)</name>
        <dbReference type="ChEBI" id="CHEBI:29105"/>
        <label>1</label>
    </ligand>
</feature>
<dbReference type="InterPro" id="IPR028651">
    <property type="entry name" value="ING_fam"/>
</dbReference>
<feature type="region of interest" description="Disordered" evidence="14">
    <location>
        <begin position="60"/>
        <end position="86"/>
    </location>
</feature>
<dbReference type="InterPro" id="IPR019787">
    <property type="entry name" value="Znf_PHD-finger"/>
</dbReference>
<protein>
    <recommendedName>
        <fullName evidence="13">Chromatin modification-related protein</fullName>
    </recommendedName>
</protein>
<dbReference type="PANTHER" id="PTHR10333">
    <property type="entry name" value="INHIBITOR OF GROWTH PROTEIN"/>
    <property type="match status" value="1"/>
</dbReference>
<reference evidence="16 17" key="1">
    <citation type="journal article" date="2018" name="Evol. Lett.">
        <title>Horizontal gene cluster transfer increased hallucinogenic mushroom diversity.</title>
        <authorList>
            <person name="Reynolds H.T."/>
            <person name="Vijayakumar V."/>
            <person name="Gluck-Thaler E."/>
            <person name="Korotkin H.B."/>
            <person name="Matheny P.B."/>
            <person name="Slot J.C."/>
        </authorList>
    </citation>
    <scope>NUCLEOTIDE SEQUENCE [LARGE SCALE GENOMIC DNA]</scope>
    <source>
        <strain evidence="16 17">SRW20</strain>
    </source>
</reference>
<evidence type="ECO:0000256" key="3">
    <source>
        <dbReference type="ARBA" id="ARBA00022723"/>
    </source>
</evidence>
<feature type="compositionally biased region" description="Polar residues" evidence="14">
    <location>
        <begin position="236"/>
        <end position="256"/>
    </location>
</feature>
<dbReference type="GO" id="GO:0008270">
    <property type="term" value="F:zinc ion binding"/>
    <property type="evidence" value="ECO:0007669"/>
    <property type="project" value="UniProtKB-KW"/>
</dbReference>
<evidence type="ECO:0000256" key="13">
    <source>
        <dbReference type="RuleBase" id="RU361213"/>
    </source>
</evidence>
<dbReference type="CDD" id="cd15505">
    <property type="entry name" value="PHD_ING"/>
    <property type="match status" value="1"/>
</dbReference>
<evidence type="ECO:0000259" key="15">
    <source>
        <dbReference type="PROSITE" id="PS50016"/>
    </source>
</evidence>
<dbReference type="InterPro" id="IPR011011">
    <property type="entry name" value="Znf_FYVE_PHD"/>
</dbReference>
<feature type="compositionally biased region" description="Acidic residues" evidence="14">
    <location>
        <begin position="263"/>
        <end position="282"/>
    </location>
</feature>
<evidence type="ECO:0000256" key="4">
    <source>
        <dbReference type="ARBA" id="ARBA00022771"/>
    </source>
</evidence>
<feature type="binding site" evidence="11">
    <location>
        <position position="290"/>
    </location>
    <ligand>
        <name>Zn(2+)</name>
        <dbReference type="ChEBI" id="CHEBI:29105"/>
        <label>1</label>
    </ligand>
</feature>
<feature type="site" description="Histone H3K4me3 binding" evidence="10">
    <location>
        <position position="311"/>
    </location>
</feature>
<evidence type="ECO:0000256" key="5">
    <source>
        <dbReference type="ARBA" id="ARBA00022833"/>
    </source>
</evidence>
<dbReference type="GO" id="GO:0000785">
    <property type="term" value="C:chromatin"/>
    <property type="evidence" value="ECO:0007669"/>
    <property type="project" value="UniProtKB-ARBA"/>
</dbReference>
<dbReference type="PROSITE" id="PS50016">
    <property type="entry name" value="ZF_PHD_2"/>
    <property type="match status" value="1"/>
</dbReference>
<dbReference type="InterPro" id="IPR001965">
    <property type="entry name" value="Znf_PHD"/>
</dbReference>
<keyword evidence="9 13" id="KW-0539">Nucleus</keyword>
<comment type="function">
    <text evidence="13">Component of an histone acetyltransferase complex.</text>
</comment>
<comment type="domain">
    <text evidence="13">The PHD-type zinc finger mediates the binding to H3K4me3.</text>
</comment>
<dbReference type="SMART" id="SM00249">
    <property type="entry name" value="PHD"/>
    <property type="match status" value="1"/>
</dbReference>
<dbReference type="InterPro" id="IPR024610">
    <property type="entry name" value="ING_N_histone-binding"/>
</dbReference>
<sequence>MASQAPNLEEAANVATEFIYSIDNLPHEVSHILQEIKHRDARTLELQQEIDKDAAKYIRHSRRASSASMAPPSPSSRDPSPKSTSVQAKISASYAEIQELNAEKCALAERLIDIITRTRTRLDYDLTKVRTLQGDSPEAIAASMAAASKPLNVLPTLSVDGFGAPGRNPALAISESLRNALSIPPAAEARPLVAQPTLAASPAPSATHATKKRRVTTTTSIKISPAATPTKHRSVSPATVTPATHVQQKSRLSRQIQLRAVESDQDMDAEGDDEVEEEEDPEDERLYCFCQKQSYGDMIACDNEGGCPYEWFHLACVGLKQPTPEKWYCSVCIKTVKDVDVATTTAPQRKGRKK</sequence>
<dbReference type="Gene3D" id="3.30.40.10">
    <property type="entry name" value="Zinc/RING finger domain, C3HC4 (zinc finger)"/>
    <property type="match status" value="1"/>
</dbReference>
<feature type="binding site" evidence="11">
    <location>
        <position position="288"/>
    </location>
    <ligand>
        <name>Zn(2+)</name>
        <dbReference type="ChEBI" id="CHEBI:29105"/>
        <label>1</label>
    </ligand>
</feature>
<dbReference type="PANTHER" id="PTHR10333:SF103">
    <property type="entry name" value="INHIBITOR OF GROWTH PROTEIN 3"/>
    <property type="match status" value="1"/>
</dbReference>
<dbReference type="InParanoid" id="A0A409VZB0"/>
<feature type="binding site" evidence="11">
    <location>
        <position position="307"/>
    </location>
    <ligand>
        <name>Zn(2+)</name>
        <dbReference type="ChEBI" id="CHEBI:29105"/>
        <label>2</label>
    </ligand>
</feature>
<feature type="domain" description="PHD-type" evidence="15">
    <location>
        <begin position="285"/>
        <end position="335"/>
    </location>
</feature>
<dbReference type="GO" id="GO:0006325">
    <property type="term" value="P:chromatin organization"/>
    <property type="evidence" value="ECO:0007669"/>
    <property type="project" value="UniProtKB-KW"/>
</dbReference>
<feature type="binding site" evidence="11">
    <location>
        <position position="332"/>
    </location>
    <ligand>
        <name>Zn(2+)</name>
        <dbReference type="ChEBI" id="CHEBI:29105"/>
        <label>2</label>
    </ligand>
</feature>
<feature type="site" description="Histone H3K4me3 binding" evidence="10">
    <location>
        <position position="287"/>
    </location>
</feature>
<dbReference type="SUPFAM" id="SSF57903">
    <property type="entry name" value="FYVE/PHD zinc finger"/>
    <property type="match status" value="1"/>
</dbReference>
<evidence type="ECO:0000256" key="10">
    <source>
        <dbReference type="PIRSR" id="PIRSR628651-50"/>
    </source>
</evidence>
<proteinExistence type="inferred from homology"/>
<evidence type="ECO:0000256" key="11">
    <source>
        <dbReference type="PIRSR" id="PIRSR628651-51"/>
    </source>
</evidence>
<evidence type="ECO:0000256" key="9">
    <source>
        <dbReference type="ARBA" id="ARBA00023242"/>
    </source>
</evidence>
<dbReference type="FunCoup" id="A0A409VZB0">
    <property type="interactions" value="103"/>
</dbReference>
<comment type="caution">
    <text evidence="16">The sequence shown here is derived from an EMBL/GenBank/DDBJ whole genome shotgun (WGS) entry which is preliminary data.</text>
</comment>
<feature type="binding site" evidence="11">
    <location>
        <position position="313"/>
    </location>
    <ligand>
        <name>Zn(2+)</name>
        <dbReference type="ChEBI" id="CHEBI:29105"/>
        <label>1</label>
    </ligand>
</feature>
<feature type="compositionally biased region" description="Low complexity" evidence="14">
    <location>
        <begin position="199"/>
        <end position="208"/>
    </location>
</feature>
<feature type="site" description="Histone H3K4me3 binding" evidence="10">
    <location>
        <position position="298"/>
    </location>
</feature>
<organism evidence="16 17">
    <name type="scientific">Gymnopilus dilepis</name>
    <dbReference type="NCBI Taxonomy" id="231916"/>
    <lineage>
        <taxon>Eukaryota</taxon>
        <taxon>Fungi</taxon>
        <taxon>Dikarya</taxon>
        <taxon>Basidiomycota</taxon>
        <taxon>Agaricomycotina</taxon>
        <taxon>Agaricomycetes</taxon>
        <taxon>Agaricomycetidae</taxon>
        <taxon>Agaricales</taxon>
        <taxon>Agaricineae</taxon>
        <taxon>Hymenogastraceae</taxon>
        <taxon>Gymnopilus</taxon>
    </lineage>
</organism>
<evidence type="ECO:0000256" key="14">
    <source>
        <dbReference type="SAM" id="MobiDB-lite"/>
    </source>
</evidence>
<dbReference type="EMBL" id="NHYE01005497">
    <property type="protein sequence ID" value="PPQ71563.1"/>
    <property type="molecule type" value="Genomic_DNA"/>
</dbReference>
<dbReference type="STRING" id="231916.A0A409VZB0"/>
<gene>
    <name evidence="16" type="ORF">CVT26_010420</name>
</gene>
<dbReference type="OrthoDB" id="5411773at2759"/>
<evidence type="ECO:0000313" key="16">
    <source>
        <dbReference type="EMBL" id="PPQ71563.1"/>
    </source>
</evidence>